<proteinExistence type="predicted"/>
<evidence type="ECO:0000256" key="8">
    <source>
        <dbReference type="SAM" id="SignalP"/>
    </source>
</evidence>
<dbReference type="GO" id="GO:0009897">
    <property type="term" value="C:external side of plasma membrane"/>
    <property type="evidence" value="ECO:0007669"/>
    <property type="project" value="TreeGrafter"/>
</dbReference>
<keyword evidence="3 8" id="KW-0732">Signal</keyword>
<keyword evidence="9" id="KW-1185">Reference proteome</keyword>
<evidence type="ECO:0000256" key="3">
    <source>
        <dbReference type="ARBA" id="ARBA00022729"/>
    </source>
</evidence>
<dbReference type="GeneID" id="114843145"/>
<dbReference type="InterPro" id="IPR013783">
    <property type="entry name" value="Ig-like_fold"/>
</dbReference>
<dbReference type="CTD" id="100134975"/>
<dbReference type="KEGG" id="bspl:114843145"/>
<sequence length="464" mass="52117">MKHPHFVFVSCCFSIFTATSCSTGYSCVTAYWDTVTCVLNITGDPANSTYSLRFRDLDEARTFDCPLVWRNRSFHTDCRVVDSRTVNFLSVYAIELCSAPDSCQLLEKWFSPIQHIRLTVPYDVKVQQTPEVFNFTWKSGYEDHPYFSKQFHYEILLEAAKSKESEPFNRTFQETNKKEFLSVSRSSLKSHNRYCIKVRSYSSYIGGIWSEWSKWTCWENDEEPGSEKTPVIVTKVLAPVCVLFAVLLFLFYSPAARMKIKTLSHTPSPAPFFQPLFQQYEGNLQDWLSSKSKCTIIYKNEETLMTDAVTVEPKPRKKELEENLGLHEAPVMLPVAQTQTSYVGLPGRHQASSPVTVLCPGDSSYTQLPCSIWGFSLGGVQVEPPPAKASSEISCSDSGCSFDSLSESPDCSLPTSPAVDASPPFHCSDYCILNKTAEGVVPVLVTMGRSPRDAADPPRDEDHT</sequence>
<protein>
    <submittedName>
        <fullName evidence="10 11">Interleukin 21 receptor, tandem duplicate 2 isoform X1</fullName>
    </submittedName>
</protein>
<dbReference type="PROSITE" id="PS51257">
    <property type="entry name" value="PROKAR_LIPOPROTEIN"/>
    <property type="match status" value="1"/>
</dbReference>
<evidence type="ECO:0000256" key="7">
    <source>
        <dbReference type="SAM" id="Phobius"/>
    </source>
</evidence>
<dbReference type="PANTHER" id="PTHR23037:SF7">
    <property type="entry name" value="INTERLEUKIN-21 RECEPTOR"/>
    <property type="match status" value="1"/>
</dbReference>
<comment type="subcellular location">
    <subcellularLocation>
        <location evidence="1">Membrane</location>
        <topology evidence="1">Single-pass membrane protein</topology>
    </subcellularLocation>
</comment>
<keyword evidence="5 7" id="KW-0472">Membrane</keyword>
<evidence type="ECO:0000313" key="9">
    <source>
        <dbReference type="Proteomes" id="UP000515150"/>
    </source>
</evidence>
<accession>A0A9W2XB41</accession>
<dbReference type="PANTHER" id="PTHR23037">
    <property type="entry name" value="CYTOKINE RECEPTOR"/>
    <property type="match status" value="1"/>
</dbReference>
<reference evidence="10 11" key="1">
    <citation type="submission" date="2025-04" db="UniProtKB">
        <authorList>
            <consortium name="RefSeq"/>
        </authorList>
    </citation>
    <scope>IDENTIFICATION</scope>
</reference>
<keyword evidence="6 10" id="KW-0675">Receptor</keyword>
<gene>
    <name evidence="10 11" type="primary">il21r.2</name>
</gene>
<evidence type="ECO:0000256" key="2">
    <source>
        <dbReference type="ARBA" id="ARBA00022692"/>
    </source>
</evidence>
<keyword evidence="2 7" id="KW-0812">Transmembrane</keyword>
<dbReference type="InterPro" id="IPR036116">
    <property type="entry name" value="FN3_sf"/>
</dbReference>
<feature type="chain" id="PRO_5044702203" evidence="8">
    <location>
        <begin position="22"/>
        <end position="464"/>
    </location>
</feature>
<evidence type="ECO:0000256" key="5">
    <source>
        <dbReference type="ARBA" id="ARBA00023136"/>
    </source>
</evidence>
<keyword evidence="4 7" id="KW-1133">Transmembrane helix</keyword>
<feature type="transmembrane region" description="Helical" evidence="7">
    <location>
        <begin position="236"/>
        <end position="255"/>
    </location>
</feature>
<dbReference type="GO" id="GO:0004896">
    <property type="term" value="F:cytokine receptor activity"/>
    <property type="evidence" value="ECO:0007669"/>
    <property type="project" value="InterPro"/>
</dbReference>
<evidence type="ECO:0000256" key="1">
    <source>
        <dbReference type="ARBA" id="ARBA00004167"/>
    </source>
</evidence>
<feature type="signal peptide" evidence="8">
    <location>
        <begin position="1"/>
        <end position="21"/>
    </location>
</feature>
<dbReference type="Gene3D" id="2.60.40.10">
    <property type="entry name" value="Immunoglobulins"/>
    <property type="match status" value="1"/>
</dbReference>
<evidence type="ECO:0000256" key="6">
    <source>
        <dbReference type="ARBA" id="ARBA00023170"/>
    </source>
</evidence>
<dbReference type="PROSITE" id="PS01355">
    <property type="entry name" value="HEMATOPO_REC_S_F1"/>
    <property type="match status" value="1"/>
</dbReference>
<evidence type="ECO:0000256" key="4">
    <source>
        <dbReference type="ARBA" id="ARBA00022989"/>
    </source>
</evidence>
<dbReference type="AlphaFoldDB" id="A0A9W2XB41"/>
<dbReference type="Proteomes" id="UP000515150">
    <property type="component" value="Chromosome 16"/>
</dbReference>
<evidence type="ECO:0000313" key="11">
    <source>
        <dbReference type="RefSeq" id="XP_055359128.1"/>
    </source>
</evidence>
<dbReference type="RefSeq" id="XP_055359128.1">
    <property type="nucleotide sequence ID" value="XM_055503153.1"/>
</dbReference>
<dbReference type="RefSeq" id="XP_055359127.1">
    <property type="nucleotide sequence ID" value="XM_055503152.1"/>
</dbReference>
<name>A0A9W2XB41_BETSP</name>
<dbReference type="SUPFAM" id="SSF49265">
    <property type="entry name" value="Fibronectin type III"/>
    <property type="match status" value="1"/>
</dbReference>
<organism evidence="9 11">
    <name type="scientific">Betta splendens</name>
    <name type="common">Siamese fighting fish</name>
    <dbReference type="NCBI Taxonomy" id="158456"/>
    <lineage>
        <taxon>Eukaryota</taxon>
        <taxon>Metazoa</taxon>
        <taxon>Chordata</taxon>
        <taxon>Craniata</taxon>
        <taxon>Vertebrata</taxon>
        <taxon>Euteleostomi</taxon>
        <taxon>Actinopterygii</taxon>
        <taxon>Neopterygii</taxon>
        <taxon>Teleostei</taxon>
        <taxon>Neoteleostei</taxon>
        <taxon>Acanthomorphata</taxon>
        <taxon>Anabantaria</taxon>
        <taxon>Anabantiformes</taxon>
        <taxon>Anabantoidei</taxon>
        <taxon>Osphronemidae</taxon>
        <taxon>Betta</taxon>
    </lineage>
</organism>
<dbReference type="OrthoDB" id="8897483at2759"/>
<evidence type="ECO:0000313" key="10">
    <source>
        <dbReference type="RefSeq" id="XP_055359127.1"/>
    </source>
</evidence>
<dbReference type="InterPro" id="IPR003531">
    <property type="entry name" value="Hempt_rcpt_S_F1_CS"/>
</dbReference>